<organism evidence="1 2">
    <name type="scientific">Funneliformis mosseae</name>
    <name type="common">Endomycorrhizal fungus</name>
    <name type="synonym">Glomus mosseae</name>
    <dbReference type="NCBI Taxonomy" id="27381"/>
    <lineage>
        <taxon>Eukaryota</taxon>
        <taxon>Fungi</taxon>
        <taxon>Fungi incertae sedis</taxon>
        <taxon>Mucoromycota</taxon>
        <taxon>Glomeromycotina</taxon>
        <taxon>Glomeromycetes</taxon>
        <taxon>Glomerales</taxon>
        <taxon>Glomeraceae</taxon>
        <taxon>Funneliformis</taxon>
    </lineage>
</organism>
<gene>
    <name evidence="1" type="ORF">FMOSSE_LOCUS15254</name>
</gene>
<dbReference type="Proteomes" id="UP000789375">
    <property type="component" value="Unassembled WGS sequence"/>
</dbReference>
<comment type="caution">
    <text evidence="1">The sequence shown here is derived from an EMBL/GenBank/DDBJ whole genome shotgun (WGS) entry which is preliminary data.</text>
</comment>
<sequence length="514" mass="60840">MSSLKLQYLEIEIKINIFKFIDSPINLALSCKSWSIIAKDPYVKAKWLLHRASKAHAFFYGIKLGPTFMNEAICKILFAKKVVFSRYFIQRLMLQFATCFPKSVYPNGEPWAYNVRLDTLFSILKQGEVQYGEELTLRGNDMDKFYHLSGGPFLLMNVHTLLIKNLEEIKKLIINKKFIPFPPTRRSYFYSGYHVDYNLEKFPPFDGYEQERNLNIIARAIMFKPELINTWKSIGYSEVCDDFNEVVIHGLFLTLDPPSQVQHAFEKLVLNLEKFIEMGFRLTDRIIVDVLQFYEYELAELGEFLWRVFRSIRTGESDFTFIFGLFKVAFDPNRCHEKDDIFIFLKSKTTHHENFLRQILGQHFNRENLDDVNFNIRKKSLIFSPIIYEFVIKNYGSDSDLSLMCFKDTLALRIYYDDPNNGKFANKISIRLIKDIYDYFKIRIDYLPEHMELLRRAKSADIVKPFLEDFVPNVFLSNDDIKKSIWFNAIHSLKGDDYFNNYLLRLIEYFKFNG</sequence>
<dbReference type="AlphaFoldDB" id="A0A9N9I8A6"/>
<evidence type="ECO:0000313" key="2">
    <source>
        <dbReference type="Proteomes" id="UP000789375"/>
    </source>
</evidence>
<protein>
    <submittedName>
        <fullName evidence="1">12423_t:CDS:1</fullName>
    </submittedName>
</protein>
<proteinExistence type="predicted"/>
<dbReference type="EMBL" id="CAJVPP010014657">
    <property type="protein sequence ID" value="CAG8724780.1"/>
    <property type="molecule type" value="Genomic_DNA"/>
</dbReference>
<reference evidence="1" key="1">
    <citation type="submission" date="2021-06" db="EMBL/GenBank/DDBJ databases">
        <authorList>
            <person name="Kallberg Y."/>
            <person name="Tangrot J."/>
            <person name="Rosling A."/>
        </authorList>
    </citation>
    <scope>NUCLEOTIDE SEQUENCE</scope>
    <source>
        <strain evidence="1">87-6 pot B 2015</strain>
    </source>
</reference>
<evidence type="ECO:0000313" key="1">
    <source>
        <dbReference type="EMBL" id="CAG8724780.1"/>
    </source>
</evidence>
<keyword evidence="2" id="KW-1185">Reference proteome</keyword>
<accession>A0A9N9I8A6</accession>
<name>A0A9N9I8A6_FUNMO</name>